<evidence type="ECO:0000313" key="2">
    <source>
        <dbReference type="Proteomes" id="UP001239782"/>
    </source>
</evidence>
<accession>A0AA51RSC3</accession>
<dbReference type="KEGG" id="plei:Q9312_15520"/>
<protein>
    <recommendedName>
        <fullName evidence="3">Flagellar basal body rod FlgEFG protein</fullName>
    </recommendedName>
</protein>
<dbReference type="AlphaFoldDB" id="A0AA51RSC3"/>
<sequence length="76" mass="7966">MQIDGLSAALGGFQNAVSRAGEAAQDIASSSVRKEGTQDLVKPLVELKVAERDAEANAKVIETENKVLGSIIDIEV</sequence>
<reference evidence="1 2" key="1">
    <citation type="submission" date="2023-08" db="EMBL/GenBank/DDBJ databases">
        <title>Pleionea litopenaei sp. nov., isolated from stomach of juvenile Litopenaeus vannamei.</title>
        <authorList>
            <person name="Rho A.M."/>
            <person name="Hwang C.Y."/>
        </authorList>
    </citation>
    <scope>NUCLEOTIDE SEQUENCE [LARGE SCALE GENOMIC DNA]</scope>
    <source>
        <strain evidence="1 2">HL-JVS1</strain>
    </source>
</reference>
<name>A0AA51RSC3_9GAMM</name>
<evidence type="ECO:0008006" key="3">
    <source>
        <dbReference type="Google" id="ProtNLM"/>
    </source>
</evidence>
<gene>
    <name evidence="1" type="ORF">Q9312_15520</name>
</gene>
<dbReference type="EMBL" id="CP133548">
    <property type="protein sequence ID" value="WMS86630.1"/>
    <property type="molecule type" value="Genomic_DNA"/>
</dbReference>
<dbReference type="Proteomes" id="UP001239782">
    <property type="component" value="Chromosome"/>
</dbReference>
<evidence type="ECO:0000313" key="1">
    <source>
        <dbReference type="EMBL" id="WMS86630.1"/>
    </source>
</evidence>
<organism evidence="1 2">
    <name type="scientific">Pleionea litopenaei</name>
    <dbReference type="NCBI Taxonomy" id="3070815"/>
    <lineage>
        <taxon>Bacteria</taxon>
        <taxon>Pseudomonadati</taxon>
        <taxon>Pseudomonadota</taxon>
        <taxon>Gammaproteobacteria</taxon>
        <taxon>Oceanospirillales</taxon>
        <taxon>Pleioneaceae</taxon>
        <taxon>Pleionea</taxon>
    </lineage>
</organism>
<keyword evidence="2" id="KW-1185">Reference proteome</keyword>
<dbReference type="RefSeq" id="WP_309201775.1">
    <property type="nucleotide sequence ID" value="NZ_CP133548.1"/>
</dbReference>
<proteinExistence type="predicted"/>